<evidence type="ECO:0000256" key="1">
    <source>
        <dbReference type="SAM" id="SignalP"/>
    </source>
</evidence>
<feature type="signal peptide" evidence="1">
    <location>
        <begin position="1"/>
        <end position="21"/>
    </location>
</feature>
<comment type="caution">
    <text evidence="3">The sequence shown here is derived from an EMBL/GenBank/DDBJ whole genome shotgun (WGS) entry which is preliminary data.</text>
</comment>
<dbReference type="InterPro" id="IPR037401">
    <property type="entry name" value="SnoaL-like"/>
</dbReference>
<organism evidence="3 4">
    <name type="scientific">Sphingobium cyanobacteriorum</name>
    <dbReference type="NCBI Taxonomy" id="3063954"/>
    <lineage>
        <taxon>Bacteria</taxon>
        <taxon>Pseudomonadati</taxon>
        <taxon>Pseudomonadota</taxon>
        <taxon>Alphaproteobacteria</taxon>
        <taxon>Sphingomonadales</taxon>
        <taxon>Sphingomonadaceae</taxon>
        <taxon>Sphingobium</taxon>
    </lineage>
</organism>
<gene>
    <name evidence="3" type="ORF">Q4610_01585</name>
</gene>
<feature type="domain" description="SnoaL-like" evidence="2">
    <location>
        <begin position="163"/>
        <end position="258"/>
    </location>
</feature>
<dbReference type="InterPro" id="IPR032710">
    <property type="entry name" value="NTF2-like_dom_sf"/>
</dbReference>
<dbReference type="Gene3D" id="3.10.450.50">
    <property type="match status" value="2"/>
</dbReference>
<sequence>MNRLLSLCAVVAVLCAPLAVARTADNRAIMSQFIERFYGQRDVAGAFADHVSADYIQHNPGLPDGPQAAVAALAPMFAAPGSRFDVRHVLVDGDLALVHLHGQGTPGTSGAAVADIYRLKDGKIAEHWDVIQPVEAGTDPLAAAEPAPPRQEDAMANRRRFLRFVDLLFRQNRVEAAYAAYVAADLIQHNARMGQGRAAAIAAIKGLRAAPGATFEVQRVLIDGNLAAVHYRGKLSTDDQGAAIVEIFRFDRGKIVEHWDMFQPIPRNASNAHPMF</sequence>
<feature type="chain" id="PRO_5045096818" evidence="1">
    <location>
        <begin position="22"/>
        <end position="276"/>
    </location>
</feature>
<reference evidence="3" key="1">
    <citation type="submission" date="2023-07" db="EMBL/GenBank/DDBJ databases">
        <title>Bacterial whole genome sequence for Sphingobium sp. HBC34.</title>
        <authorList>
            <person name="Le V."/>
            <person name="Ko S.-R."/>
            <person name="Ahn C.-Y."/>
            <person name="Oh H.-M."/>
        </authorList>
    </citation>
    <scope>NUCLEOTIDE SEQUENCE</scope>
    <source>
        <strain evidence="3">HBC34</strain>
    </source>
</reference>
<name>A0ABT8ZJJ4_9SPHN</name>
<proteinExistence type="predicted"/>
<dbReference type="PANTHER" id="PTHR38436">
    <property type="entry name" value="POLYKETIDE CYCLASE SNOAL-LIKE DOMAIN"/>
    <property type="match status" value="1"/>
</dbReference>
<accession>A0ABT8ZJJ4</accession>
<feature type="domain" description="SnoaL-like" evidence="2">
    <location>
        <begin position="32"/>
        <end position="127"/>
    </location>
</feature>
<dbReference type="Proteomes" id="UP001176471">
    <property type="component" value="Unassembled WGS sequence"/>
</dbReference>
<keyword evidence="4" id="KW-1185">Reference proteome</keyword>
<protein>
    <submittedName>
        <fullName evidence="3">Nuclear transport factor 2 family protein</fullName>
    </submittedName>
</protein>
<dbReference type="RefSeq" id="WP_304534263.1">
    <property type="nucleotide sequence ID" value="NZ_JAUQOM010000001.1"/>
</dbReference>
<evidence type="ECO:0000259" key="2">
    <source>
        <dbReference type="Pfam" id="PF12680"/>
    </source>
</evidence>
<dbReference type="InterPro" id="IPR009959">
    <property type="entry name" value="Cyclase_SnoaL-like"/>
</dbReference>
<keyword evidence="1" id="KW-0732">Signal</keyword>
<dbReference type="SUPFAM" id="SSF54427">
    <property type="entry name" value="NTF2-like"/>
    <property type="match status" value="2"/>
</dbReference>
<evidence type="ECO:0000313" key="4">
    <source>
        <dbReference type="Proteomes" id="UP001176471"/>
    </source>
</evidence>
<dbReference type="PANTHER" id="PTHR38436:SF1">
    <property type="entry name" value="ESTER CYCLASE"/>
    <property type="match status" value="1"/>
</dbReference>
<dbReference type="EMBL" id="JAUQOM010000001">
    <property type="protein sequence ID" value="MDO7833726.1"/>
    <property type="molecule type" value="Genomic_DNA"/>
</dbReference>
<evidence type="ECO:0000313" key="3">
    <source>
        <dbReference type="EMBL" id="MDO7833726.1"/>
    </source>
</evidence>
<dbReference type="Pfam" id="PF12680">
    <property type="entry name" value="SnoaL_2"/>
    <property type="match status" value="2"/>
</dbReference>